<dbReference type="Gene3D" id="2.60.40.150">
    <property type="entry name" value="C2 domain"/>
    <property type="match status" value="1"/>
</dbReference>
<sequence length="237" mass="26463">MVASNAHQYLSSLSCEVGIIKAKNIELKSNSSSTTGGVFVRYYLSGGNNKRSIQLNSQEISSSKSDDDDELMIWNESFSLECTGTEDSIKNLNQQSVVFELRWRPDIKASSIKHLLGKKKSKSKLLGRAEIPWKTVFESPNLEIQNWVVMVPNNKINNNSARVLDQDHVLNLAAPSLQVSMKVVIDHQVQKLVEKKKNKKSSSWVDECGCSDDHHHHGGCNCADYEIFTLVAALESL</sequence>
<name>A0A5C7HU92_9ROSI</name>
<comment type="caution">
    <text evidence="2">The sequence shown here is derived from an EMBL/GenBank/DDBJ whole genome shotgun (WGS) entry which is preliminary data.</text>
</comment>
<dbReference type="InterPro" id="IPR035892">
    <property type="entry name" value="C2_domain_sf"/>
</dbReference>
<dbReference type="PANTHER" id="PTHR35503">
    <property type="entry name" value="OSJNBA0006M15.15 PROTEIN"/>
    <property type="match status" value="1"/>
</dbReference>
<evidence type="ECO:0000313" key="3">
    <source>
        <dbReference type="Proteomes" id="UP000323000"/>
    </source>
</evidence>
<dbReference type="InterPro" id="IPR000008">
    <property type="entry name" value="C2_dom"/>
</dbReference>
<dbReference type="PANTHER" id="PTHR35503:SF2">
    <property type="entry name" value="OS04G0455700 PROTEIN"/>
    <property type="match status" value="1"/>
</dbReference>
<protein>
    <recommendedName>
        <fullName evidence="1">C2 domain-containing protein</fullName>
    </recommendedName>
</protein>
<dbReference type="EMBL" id="VAHF01000006">
    <property type="protein sequence ID" value="TXG60683.1"/>
    <property type="molecule type" value="Genomic_DNA"/>
</dbReference>
<feature type="domain" description="C2" evidence="1">
    <location>
        <begin position="1"/>
        <end position="148"/>
    </location>
</feature>
<gene>
    <name evidence="2" type="ORF">EZV62_015256</name>
</gene>
<dbReference type="PROSITE" id="PS50004">
    <property type="entry name" value="C2"/>
    <property type="match status" value="1"/>
</dbReference>
<dbReference type="OrthoDB" id="687396at2759"/>
<organism evidence="2 3">
    <name type="scientific">Acer yangbiense</name>
    <dbReference type="NCBI Taxonomy" id="1000413"/>
    <lineage>
        <taxon>Eukaryota</taxon>
        <taxon>Viridiplantae</taxon>
        <taxon>Streptophyta</taxon>
        <taxon>Embryophyta</taxon>
        <taxon>Tracheophyta</taxon>
        <taxon>Spermatophyta</taxon>
        <taxon>Magnoliopsida</taxon>
        <taxon>eudicotyledons</taxon>
        <taxon>Gunneridae</taxon>
        <taxon>Pentapetalae</taxon>
        <taxon>rosids</taxon>
        <taxon>malvids</taxon>
        <taxon>Sapindales</taxon>
        <taxon>Sapindaceae</taxon>
        <taxon>Hippocastanoideae</taxon>
        <taxon>Acereae</taxon>
        <taxon>Acer</taxon>
    </lineage>
</organism>
<accession>A0A5C7HU92</accession>
<keyword evidence="3" id="KW-1185">Reference proteome</keyword>
<evidence type="ECO:0000313" key="2">
    <source>
        <dbReference type="EMBL" id="TXG60683.1"/>
    </source>
</evidence>
<evidence type="ECO:0000259" key="1">
    <source>
        <dbReference type="PROSITE" id="PS50004"/>
    </source>
</evidence>
<reference evidence="3" key="1">
    <citation type="journal article" date="2019" name="Gigascience">
        <title>De novo genome assembly of the endangered Acer yangbiense, a plant species with extremely small populations endemic to Yunnan Province, China.</title>
        <authorList>
            <person name="Yang J."/>
            <person name="Wariss H.M."/>
            <person name="Tao L."/>
            <person name="Zhang R."/>
            <person name="Yun Q."/>
            <person name="Hollingsworth P."/>
            <person name="Dao Z."/>
            <person name="Luo G."/>
            <person name="Guo H."/>
            <person name="Ma Y."/>
            <person name="Sun W."/>
        </authorList>
    </citation>
    <scope>NUCLEOTIDE SEQUENCE [LARGE SCALE GENOMIC DNA]</scope>
    <source>
        <strain evidence="3">cv. Malutang</strain>
    </source>
</reference>
<dbReference type="Proteomes" id="UP000323000">
    <property type="component" value="Chromosome 6"/>
</dbReference>
<dbReference type="AlphaFoldDB" id="A0A5C7HU92"/>
<proteinExistence type="predicted"/>